<accession>A0ACC0XHV1</accession>
<protein>
    <submittedName>
        <fullName evidence="1">Uncharacterized protein</fullName>
    </submittedName>
</protein>
<evidence type="ECO:0000313" key="2">
    <source>
        <dbReference type="Proteomes" id="UP001163603"/>
    </source>
</evidence>
<comment type="caution">
    <text evidence="1">The sequence shown here is derived from an EMBL/GenBank/DDBJ whole genome shotgun (WGS) entry which is preliminary data.</text>
</comment>
<gene>
    <name evidence="1" type="ORF">Pint_09407</name>
</gene>
<name>A0ACC0XHV1_9ROSI</name>
<organism evidence="1 2">
    <name type="scientific">Pistacia integerrima</name>
    <dbReference type="NCBI Taxonomy" id="434235"/>
    <lineage>
        <taxon>Eukaryota</taxon>
        <taxon>Viridiplantae</taxon>
        <taxon>Streptophyta</taxon>
        <taxon>Embryophyta</taxon>
        <taxon>Tracheophyta</taxon>
        <taxon>Spermatophyta</taxon>
        <taxon>Magnoliopsida</taxon>
        <taxon>eudicotyledons</taxon>
        <taxon>Gunneridae</taxon>
        <taxon>Pentapetalae</taxon>
        <taxon>rosids</taxon>
        <taxon>malvids</taxon>
        <taxon>Sapindales</taxon>
        <taxon>Anacardiaceae</taxon>
        <taxon>Pistacia</taxon>
    </lineage>
</organism>
<proteinExistence type="predicted"/>
<reference evidence="2" key="1">
    <citation type="journal article" date="2023" name="G3 (Bethesda)">
        <title>Genome assembly and association tests identify interacting loci associated with vigor, precocity, and sex in interspecific pistachio rootstocks.</title>
        <authorList>
            <person name="Palmer W."/>
            <person name="Jacygrad E."/>
            <person name="Sagayaradj S."/>
            <person name="Cavanaugh K."/>
            <person name="Han R."/>
            <person name="Bertier L."/>
            <person name="Beede B."/>
            <person name="Kafkas S."/>
            <person name="Golino D."/>
            <person name="Preece J."/>
            <person name="Michelmore R."/>
        </authorList>
    </citation>
    <scope>NUCLEOTIDE SEQUENCE [LARGE SCALE GENOMIC DNA]</scope>
</reference>
<dbReference type="EMBL" id="CM047747">
    <property type="protein sequence ID" value="KAJ0017637.1"/>
    <property type="molecule type" value="Genomic_DNA"/>
</dbReference>
<sequence length="543" mass="61518">MVNVRASERQKAAGSPKVEVGEIDTRAPFQSVKAAVSLFAEVVRKGKKPVRKTEQLSFENVLNKETRLLLAQRELERTKKKLESAETTKAKALYDLERAKRTLQDLTTKINSVSESKEPAFKAAEAVRQKAKQLEHDKSQKHLENDPRKQALIQARQQYRTAATQLDSAKQELNEIRQDFDAVLEAKMAAFQQAAEAQRSKKLSSGRVDELQKEIEAMKDATKQIKIASQQIREDQAKIVSEKDTLIQSYKDAKNQSEKKLISLRKEYDPELTRSLEMKVEETTAEIEDLQKQMKEAHAAEMDSVRVVTTELNEATRTLQQVAEEECSLKSLVNSLKLELEELKREYADELKKAEAAEKESVAEEKIDADNELNSTIEQLLSETETARREAEEMKKNAEDLKQEAESTQMVAEETEKKLQVALSELEEARAAERKARDELNPNQDSVAKVTITKEKYESLLKKAEESKNLTEKKLAYAMTQLEEINSSKSEADQKLEANLKAIEEINTATEMALKSAETAAAAQNMVESELKKWRQKEQMASA</sequence>
<evidence type="ECO:0000313" key="1">
    <source>
        <dbReference type="EMBL" id="KAJ0017637.1"/>
    </source>
</evidence>
<keyword evidence="2" id="KW-1185">Reference proteome</keyword>
<dbReference type="Proteomes" id="UP001163603">
    <property type="component" value="Chromosome 12"/>
</dbReference>